<comment type="similarity">
    <text evidence="2">Belongs to the NPC2 family.</text>
</comment>
<dbReference type="SMART" id="SM00737">
    <property type="entry name" value="ML"/>
    <property type="match status" value="1"/>
</dbReference>
<evidence type="ECO:0000313" key="10">
    <source>
        <dbReference type="EMBL" id="KAK2072487.1"/>
    </source>
</evidence>
<dbReference type="InterPro" id="IPR039670">
    <property type="entry name" value="NPC2-like"/>
</dbReference>
<feature type="domain" description="MD-2-related lipid-recognition" evidence="9">
    <location>
        <begin position="45"/>
        <end position="167"/>
    </location>
</feature>
<keyword evidence="6 8" id="KW-0732">Signal</keyword>
<comment type="subunit">
    <text evidence="3">Monomer.</text>
</comment>
<dbReference type="GO" id="GO:0032934">
    <property type="term" value="F:sterol binding"/>
    <property type="evidence" value="ECO:0007669"/>
    <property type="project" value="InterPro"/>
</dbReference>
<feature type="signal peptide" evidence="8">
    <location>
        <begin position="1"/>
        <end position="18"/>
    </location>
</feature>
<dbReference type="PANTHER" id="PTHR11306:SF0">
    <property type="entry name" value="PHOSPHATIDYLGLYCEROL_PHOSPHATIDYLINOSITOL TRANSFER PROTEIN"/>
    <property type="match status" value="1"/>
</dbReference>
<accession>A0AAD9I8W8</accession>
<evidence type="ECO:0000259" key="9">
    <source>
        <dbReference type="SMART" id="SM00737"/>
    </source>
</evidence>
<dbReference type="EMBL" id="JAQQPM010000006">
    <property type="protein sequence ID" value="KAK2072487.1"/>
    <property type="molecule type" value="Genomic_DNA"/>
</dbReference>
<dbReference type="Pfam" id="PF02221">
    <property type="entry name" value="E1_DerP2_DerF2"/>
    <property type="match status" value="1"/>
</dbReference>
<evidence type="ECO:0000313" key="11">
    <source>
        <dbReference type="Proteomes" id="UP001217918"/>
    </source>
</evidence>
<comment type="caution">
    <text evidence="10">The sequence shown here is derived from an EMBL/GenBank/DDBJ whole genome shotgun (WGS) entry which is preliminary data.</text>
</comment>
<protein>
    <recommendedName>
        <fullName evidence="4">Phosphatidylglycerol/phosphatidylinositol transfer protein</fullName>
    </recommendedName>
</protein>
<dbReference type="PANTHER" id="PTHR11306">
    <property type="entry name" value="NIEMANN PICK TYPE C2 PROTEIN NPC2-RELATED"/>
    <property type="match status" value="1"/>
</dbReference>
<dbReference type="SUPFAM" id="SSF81296">
    <property type="entry name" value="E set domains"/>
    <property type="match status" value="1"/>
</dbReference>
<gene>
    <name evidence="10" type="ORF">P8C59_006837</name>
</gene>
<evidence type="ECO:0000256" key="7">
    <source>
        <dbReference type="ARBA" id="ARBA00023055"/>
    </source>
</evidence>
<dbReference type="InterPro" id="IPR003172">
    <property type="entry name" value="ML_dom"/>
</dbReference>
<evidence type="ECO:0000256" key="8">
    <source>
        <dbReference type="SAM" id="SignalP"/>
    </source>
</evidence>
<keyword evidence="7" id="KW-0445">Lipid transport</keyword>
<organism evidence="10 11">
    <name type="scientific">Phyllachora maydis</name>
    <dbReference type="NCBI Taxonomy" id="1825666"/>
    <lineage>
        <taxon>Eukaryota</taxon>
        <taxon>Fungi</taxon>
        <taxon>Dikarya</taxon>
        <taxon>Ascomycota</taxon>
        <taxon>Pezizomycotina</taxon>
        <taxon>Sordariomycetes</taxon>
        <taxon>Sordariomycetidae</taxon>
        <taxon>Phyllachorales</taxon>
        <taxon>Phyllachoraceae</taxon>
        <taxon>Phyllachora</taxon>
    </lineage>
</organism>
<dbReference type="AlphaFoldDB" id="A0AAD9I8W8"/>
<reference evidence="10" key="1">
    <citation type="journal article" date="2023" name="Mol. Plant Microbe Interact.">
        <title>Elucidating the Obligate Nature and Biological Capacity of an Invasive Fungal Corn Pathogen.</title>
        <authorList>
            <person name="MacCready J.S."/>
            <person name="Roggenkamp E.M."/>
            <person name="Gdanetz K."/>
            <person name="Chilvers M.I."/>
        </authorList>
    </citation>
    <scope>NUCLEOTIDE SEQUENCE</scope>
    <source>
        <strain evidence="10">PM02</strain>
    </source>
</reference>
<dbReference type="GO" id="GO:0032366">
    <property type="term" value="P:intracellular sterol transport"/>
    <property type="evidence" value="ECO:0007669"/>
    <property type="project" value="InterPro"/>
</dbReference>
<keyword evidence="5" id="KW-0813">Transport</keyword>
<feature type="chain" id="PRO_5042022079" description="Phosphatidylglycerol/phosphatidylinositol transfer protein" evidence="8">
    <location>
        <begin position="19"/>
        <end position="180"/>
    </location>
</feature>
<evidence type="ECO:0000256" key="5">
    <source>
        <dbReference type="ARBA" id="ARBA00022448"/>
    </source>
</evidence>
<evidence type="ECO:0000256" key="2">
    <source>
        <dbReference type="ARBA" id="ARBA00006370"/>
    </source>
</evidence>
<dbReference type="Proteomes" id="UP001217918">
    <property type="component" value="Unassembled WGS sequence"/>
</dbReference>
<dbReference type="InterPro" id="IPR033917">
    <property type="entry name" value="ML_PG-PI_TP"/>
</dbReference>
<evidence type="ECO:0000256" key="1">
    <source>
        <dbReference type="ARBA" id="ARBA00002053"/>
    </source>
</evidence>
<keyword evidence="11" id="KW-1185">Reference proteome</keyword>
<proteinExistence type="inferred from homology"/>
<evidence type="ECO:0000256" key="4">
    <source>
        <dbReference type="ARBA" id="ARBA00016056"/>
    </source>
</evidence>
<dbReference type="CDD" id="cd00917">
    <property type="entry name" value="PG-PI_TP"/>
    <property type="match status" value="1"/>
</dbReference>
<sequence length="180" mass="19279">MRVHASLILAAAAAAVSAASRGLFSDAQQSLVAQDELVVPGNSPLKFCAADRSEDLVIIEQVDLTPNPPESGQPLSVTATGTVKQQIEEGAYVLLVVKYGYITLIKTKADLCESMKNVDIACPLEEGRLTLTKTVDLPKEIPPGKYSVHADLYTAEDVHISCLDAEVYFGKKSFAAMLDL</sequence>
<evidence type="ECO:0000256" key="3">
    <source>
        <dbReference type="ARBA" id="ARBA00011245"/>
    </source>
</evidence>
<name>A0AAD9I8W8_9PEZI</name>
<dbReference type="Gene3D" id="2.60.40.770">
    <property type="match status" value="1"/>
</dbReference>
<dbReference type="FunFam" id="2.60.40.770:FF:000004">
    <property type="entry name" value="Phosphatidylglycerol/phosphatidylinositol transfer protein"/>
    <property type="match status" value="1"/>
</dbReference>
<dbReference type="InterPro" id="IPR014756">
    <property type="entry name" value="Ig_E-set"/>
</dbReference>
<comment type="function">
    <text evidence="1">Catalyzes the intermembrane transfer of phosphatidylglycerol and phosphatidylinositol.</text>
</comment>
<evidence type="ECO:0000256" key="6">
    <source>
        <dbReference type="ARBA" id="ARBA00022729"/>
    </source>
</evidence>